<sequence length="175" mass="19804">MKFQNLSLHLKQIAATLAVGFVLVGCSKENENLSVSSSSQINSTSTISTTPSSTASSNLEPENQEETLDTEEFDYFDQAKKEIKELIESEQVEQAKEKGKEYFITGVDFIFYDKEINGVTFDDLTEEGKKVTLENLETIDGWIMEIAPDYKDKISEKYQVVKDFVSTTYYDVLES</sequence>
<dbReference type="EMBL" id="DVFU01000051">
    <property type="protein sequence ID" value="HIQ64588.1"/>
    <property type="molecule type" value="Genomic_DNA"/>
</dbReference>
<name>A0A9D0Z191_9FIRM</name>
<dbReference type="PROSITE" id="PS51257">
    <property type="entry name" value="PROKAR_LIPOPROTEIN"/>
    <property type="match status" value="1"/>
</dbReference>
<feature type="non-terminal residue" evidence="2">
    <location>
        <position position="175"/>
    </location>
</feature>
<feature type="compositionally biased region" description="Low complexity" evidence="1">
    <location>
        <begin position="35"/>
        <end position="57"/>
    </location>
</feature>
<accession>A0A9D0Z191</accession>
<evidence type="ECO:0008006" key="4">
    <source>
        <dbReference type="Google" id="ProtNLM"/>
    </source>
</evidence>
<dbReference type="Proteomes" id="UP000886725">
    <property type="component" value="Unassembled WGS sequence"/>
</dbReference>
<evidence type="ECO:0000313" key="3">
    <source>
        <dbReference type="Proteomes" id="UP000886725"/>
    </source>
</evidence>
<organism evidence="2 3">
    <name type="scientific">Candidatus Faecenecus gallistercoris</name>
    <dbReference type="NCBI Taxonomy" id="2840793"/>
    <lineage>
        <taxon>Bacteria</taxon>
        <taxon>Bacillati</taxon>
        <taxon>Bacillota</taxon>
        <taxon>Bacillota incertae sedis</taxon>
        <taxon>Candidatus Faecenecus</taxon>
    </lineage>
</organism>
<protein>
    <recommendedName>
        <fullName evidence="4">Lipoprotein</fullName>
    </recommendedName>
</protein>
<evidence type="ECO:0000256" key="1">
    <source>
        <dbReference type="SAM" id="MobiDB-lite"/>
    </source>
</evidence>
<proteinExistence type="predicted"/>
<dbReference type="AlphaFoldDB" id="A0A9D0Z191"/>
<feature type="region of interest" description="Disordered" evidence="1">
    <location>
        <begin position="35"/>
        <end position="69"/>
    </location>
</feature>
<reference evidence="2" key="2">
    <citation type="journal article" date="2021" name="PeerJ">
        <title>Extensive microbial diversity within the chicken gut microbiome revealed by metagenomics and culture.</title>
        <authorList>
            <person name="Gilroy R."/>
            <person name="Ravi A."/>
            <person name="Getino M."/>
            <person name="Pursley I."/>
            <person name="Horton D.L."/>
            <person name="Alikhan N.F."/>
            <person name="Baker D."/>
            <person name="Gharbi K."/>
            <person name="Hall N."/>
            <person name="Watson M."/>
            <person name="Adriaenssens E.M."/>
            <person name="Foster-Nyarko E."/>
            <person name="Jarju S."/>
            <person name="Secka A."/>
            <person name="Antonio M."/>
            <person name="Oren A."/>
            <person name="Chaudhuri R.R."/>
            <person name="La Ragione R."/>
            <person name="Hildebrand F."/>
            <person name="Pallen M.J."/>
        </authorList>
    </citation>
    <scope>NUCLEOTIDE SEQUENCE</scope>
    <source>
        <strain evidence="2">CHK165-10780</strain>
    </source>
</reference>
<reference evidence="2" key="1">
    <citation type="submission" date="2020-10" db="EMBL/GenBank/DDBJ databases">
        <authorList>
            <person name="Gilroy R."/>
        </authorList>
    </citation>
    <scope>NUCLEOTIDE SEQUENCE</scope>
    <source>
        <strain evidence="2">CHK165-10780</strain>
    </source>
</reference>
<gene>
    <name evidence="2" type="ORF">IAC85_02500</name>
</gene>
<comment type="caution">
    <text evidence="2">The sequence shown here is derived from an EMBL/GenBank/DDBJ whole genome shotgun (WGS) entry which is preliminary data.</text>
</comment>
<evidence type="ECO:0000313" key="2">
    <source>
        <dbReference type="EMBL" id="HIQ64588.1"/>
    </source>
</evidence>